<evidence type="ECO:0000256" key="1">
    <source>
        <dbReference type="ARBA" id="ARBA00008226"/>
    </source>
</evidence>
<dbReference type="GO" id="GO:0005524">
    <property type="term" value="F:ATP binding"/>
    <property type="evidence" value="ECO:0007669"/>
    <property type="project" value="UniProtKB-UniRule"/>
</dbReference>
<dbReference type="Proteomes" id="UP000007382">
    <property type="component" value="Chromosome"/>
</dbReference>
<dbReference type="SUPFAM" id="SSF55681">
    <property type="entry name" value="Class II aaRS and biotin synthetases"/>
    <property type="match status" value="1"/>
</dbReference>
<comment type="subunit">
    <text evidence="8">Tetramer of two alpha and two beta subunits.</text>
</comment>
<dbReference type="PRINTS" id="PR01044">
    <property type="entry name" value="TRNASYNTHGA"/>
</dbReference>
<dbReference type="RefSeq" id="WP_014449171.1">
    <property type="nucleotide sequence ID" value="NC_017094.1"/>
</dbReference>
<evidence type="ECO:0000256" key="6">
    <source>
        <dbReference type="ARBA" id="ARBA00023146"/>
    </source>
</evidence>
<dbReference type="NCBIfam" id="NF006827">
    <property type="entry name" value="PRK09348.1"/>
    <property type="match status" value="1"/>
</dbReference>
<keyword evidence="2 8" id="KW-0436">Ligase</keyword>
<dbReference type="GO" id="GO:0004820">
    <property type="term" value="F:glycine-tRNA ligase activity"/>
    <property type="evidence" value="ECO:0007669"/>
    <property type="project" value="UniProtKB-UniRule"/>
</dbReference>
<keyword evidence="10" id="KW-1185">Reference proteome</keyword>
<dbReference type="InterPro" id="IPR045864">
    <property type="entry name" value="aa-tRNA-synth_II/BPL/LPL"/>
</dbReference>
<dbReference type="InterPro" id="IPR002310">
    <property type="entry name" value="Gly-tRNA_ligase_asu"/>
</dbReference>
<evidence type="ECO:0000256" key="2">
    <source>
        <dbReference type="ARBA" id="ARBA00022598"/>
    </source>
</evidence>
<evidence type="ECO:0000256" key="5">
    <source>
        <dbReference type="ARBA" id="ARBA00022917"/>
    </source>
</evidence>
<keyword evidence="3 8" id="KW-0547">Nucleotide-binding</keyword>
<evidence type="ECO:0000313" key="9">
    <source>
        <dbReference type="EMBL" id="BAM06680.1"/>
    </source>
</evidence>
<reference evidence="9 10" key="1">
    <citation type="journal article" date="2012" name="J. Bacteriol.">
        <title>Complete Genome Sequence of Leptospirillum ferrooxidans Strain C2-3, Isolated from a Fresh Volcanic Ash Deposit on the Island of Miyake, Japan.</title>
        <authorList>
            <person name="Fujimura R."/>
            <person name="Sato Y."/>
            <person name="Nishizawa T."/>
            <person name="Oshima K."/>
            <person name="Kim S.-W."/>
            <person name="Hattori M."/>
            <person name="Kamijo T."/>
            <person name="Ohta H."/>
        </authorList>
    </citation>
    <scope>NUCLEOTIDE SEQUENCE [LARGE SCALE GENOMIC DNA]</scope>
    <source>
        <strain evidence="9 10">C2-3</strain>
    </source>
</reference>
<dbReference type="EMBL" id="AP012342">
    <property type="protein sequence ID" value="BAM06680.1"/>
    <property type="molecule type" value="Genomic_DNA"/>
</dbReference>
<keyword evidence="4 8" id="KW-0067">ATP-binding</keyword>
<accession>I0IN31</accession>
<proteinExistence type="inferred from homology"/>
<dbReference type="eggNOG" id="COG0752">
    <property type="taxonomic scope" value="Bacteria"/>
</dbReference>
<protein>
    <recommendedName>
        <fullName evidence="8">Glycine--tRNA ligase alpha subunit</fullName>
        <ecNumber evidence="8">6.1.1.14</ecNumber>
    </recommendedName>
    <alternativeName>
        <fullName evidence="8">Glycyl-tRNA synthetase alpha subunit</fullName>
        <shortName evidence="8">GlyRS</shortName>
    </alternativeName>
</protein>
<dbReference type="Gene3D" id="1.20.58.180">
    <property type="entry name" value="Class II aaRS and biotin synthetases, domain 2"/>
    <property type="match status" value="1"/>
</dbReference>
<sequence>MSVMPGHTFQEMILSLKGYWAKEGCLLPEPWDMEMGAGTFHPETFFGALGPRKKKAAYLQPCRRPTDGRYGENPNRLQRYYQFQVILKPSPLEPQTLYLKSLESLGIKLEDHDIRFVHDDWESPTLGAWGLGWEVWLDGMEVTQFTYFQEIAGIPLSPITVEITYGLERLAMYLQGVENVYDLAYSGDVSYGDVHLENERQQSHFNFTKAPVEELRNFFSHVEEQSTQLVEEGLYLPAYEMVLKMSHTFNLLDARGAVSTSERQRFIGRVRGRARAVALCAMEIWSGNGGKDLSGEDVR</sequence>
<evidence type="ECO:0000256" key="8">
    <source>
        <dbReference type="HAMAP-Rule" id="MF_00254"/>
    </source>
</evidence>
<dbReference type="KEGG" id="lfc:LFE_0976"/>
<dbReference type="PROSITE" id="PS50861">
    <property type="entry name" value="AA_TRNA_LIGASE_II_GLYAB"/>
    <property type="match status" value="1"/>
</dbReference>
<keyword evidence="8" id="KW-0963">Cytoplasm</keyword>
<evidence type="ECO:0000313" key="10">
    <source>
        <dbReference type="Proteomes" id="UP000007382"/>
    </source>
</evidence>
<evidence type="ECO:0000256" key="3">
    <source>
        <dbReference type="ARBA" id="ARBA00022741"/>
    </source>
</evidence>
<dbReference type="Gene3D" id="3.30.930.10">
    <property type="entry name" value="Bira Bifunctional Protein, Domain 2"/>
    <property type="match status" value="1"/>
</dbReference>
<dbReference type="EC" id="6.1.1.14" evidence="8"/>
<dbReference type="FunFam" id="3.30.930.10:FF:000006">
    <property type="entry name" value="Glycine--tRNA ligase alpha subunit"/>
    <property type="match status" value="1"/>
</dbReference>
<dbReference type="AlphaFoldDB" id="I0IN31"/>
<dbReference type="PANTHER" id="PTHR30075:SF2">
    <property type="entry name" value="GLYCINE--TRNA LIGASE, CHLOROPLASTIC_MITOCHONDRIAL 2"/>
    <property type="match status" value="1"/>
</dbReference>
<comment type="catalytic activity">
    <reaction evidence="7 8">
        <text>tRNA(Gly) + glycine + ATP = glycyl-tRNA(Gly) + AMP + diphosphate</text>
        <dbReference type="Rhea" id="RHEA:16013"/>
        <dbReference type="Rhea" id="RHEA-COMP:9664"/>
        <dbReference type="Rhea" id="RHEA-COMP:9683"/>
        <dbReference type="ChEBI" id="CHEBI:30616"/>
        <dbReference type="ChEBI" id="CHEBI:33019"/>
        <dbReference type="ChEBI" id="CHEBI:57305"/>
        <dbReference type="ChEBI" id="CHEBI:78442"/>
        <dbReference type="ChEBI" id="CHEBI:78522"/>
        <dbReference type="ChEBI" id="CHEBI:456215"/>
        <dbReference type="EC" id="6.1.1.14"/>
    </reaction>
</comment>
<dbReference type="GO" id="GO:0005829">
    <property type="term" value="C:cytosol"/>
    <property type="evidence" value="ECO:0007669"/>
    <property type="project" value="TreeGrafter"/>
</dbReference>
<name>I0IN31_LEPFC</name>
<dbReference type="NCBIfam" id="TIGR00388">
    <property type="entry name" value="glyQ"/>
    <property type="match status" value="1"/>
</dbReference>
<reference evidence="10" key="2">
    <citation type="submission" date="2012-03" db="EMBL/GenBank/DDBJ databases">
        <title>The complete genome sequence of the pioneer microbe on fresh volcanic deposit, Leptospirillum ferrooxidans strain C2-3.</title>
        <authorList>
            <person name="Fujimura R."/>
            <person name="Sato Y."/>
            <person name="Nishizawa T."/>
            <person name="Nanba K."/>
            <person name="Oshima K."/>
            <person name="Hattori M."/>
            <person name="Kamijo T."/>
            <person name="Ohta H."/>
        </authorList>
    </citation>
    <scope>NUCLEOTIDE SEQUENCE [LARGE SCALE GENOMIC DNA]</scope>
    <source>
        <strain evidence="10">C2-3</strain>
    </source>
</reference>
<dbReference type="PATRIC" id="fig|1162668.3.peg.1127"/>
<evidence type="ECO:0000256" key="4">
    <source>
        <dbReference type="ARBA" id="ARBA00022840"/>
    </source>
</evidence>
<comment type="subcellular location">
    <subcellularLocation>
        <location evidence="8">Cytoplasm</location>
    </subcellularLocation>
</comment>
<gene>
    <name evidence="8" type="primary">glyQ</name>
    <name evidence="9" type="ordered locus">LFE_0976</name>
</gene>
<keyword evidence="5 8" id="KW-0648">Protein biosynthesis</keyword>
<organism evidence="9 10">
    <name type="scientific">Leptospirillum ferrooxidans (strain C2-3)</name>
    <dbReference type="NCBI Taxonomy" id="1162668"/>
    <lineage>
        <taxon>Bacteria</taxon>
        <taxon>Pseudomonadati</taxon>
        <taxon>Nitrospirota</taxon>
        <taxon>Nitrospiria</taxon>
        <taxon>Nitrospirales</taxon>
        <taxon>Nitrospiraceae</taxon>
        <taxon>Leptospirillum</taxon>
    </lineage>
</organism>
<dbReference type="InterPro" id="IPR006194">
    <property type="entry name" value="Gly-tRNA-synth_heterodimer"/>
</dbReference>
<dbReference type="GO" id="GO:0006426">
    <property type="term" value="P:glycyl-tRNA aminoacylation"/>
    <property type="evidence" value="ECO:0007669"/>
    <property type="project" value="UniProtKB-UniRule"/>
</dbReference>
<dbReference type="STRING" id="1162668.LFE_0976"/>
<dbReference type="OrthoDB" id="9775440at2"/>
<dbReference type="HOGENOM" id="CLU_057066_1_0_0"/>
<keyword evidence="6 8" id="KW-0030">Aminoacyl-tRNA synthetase</keyword>
<comment type="similarity">
    <text evidence="1 8">Belongs to the class-II aminoacyl-tRNA synthetase family.</text>
</comment>
<evidence type="ECO:0000256" key="7">
    <source>
        <dbReference type="ARBA" id="ARBA00047937"/>
    </source>
</evidence>
<dbReference type="PANTHER" id="PTHR30075">
    <property type="entry name" value="GLYCYL-TRNA SYNTHETASE"/>
    <property type="match status" value="1"/>
</dbReference>
<dbReference type="HAMAP" id="MF_00254">
    <property type="entry name" value="Gly_tRNA_synth_alpha"/>
    <property type="match status" value="1"/>
</dbReference>
<dbReference type="Pfam" id="PF02091">
    <property type="entry name" value="tRNA-synt_2e"/>
    <property type="match status" value="1"/>
</dbReference>